<dbReference type="Gene3D" id="3.40.190.10">
    <property type="entry name" value="Periplasmic binding protein-like II"/>
    <property type="match status" value="1"/>
</dbReference>
<dbReference type="Gene3D" id="3.10.105.10">
    <property type="entry name" value="Dipeptide-binding Protein, Domain 3"/>
    <property type="match status" value="1"/>
</dbReference>
<dbReference type="SUPFAM" id="SSF53850">
    <property type="entry name" value="Periplasmic binding protein-like II"/>
    <property type="match status" value="1"/>
</dbReference>
<comment type="similarity">
    <text evidence="1">Belongs to the bacterial solute-binding protein 5 family.</text>
</comment>
<feature type="chain" id="PRO_5039531234" evidence="4">
    <location>
        <begin position="23"/>
        <end position="583"/>
    </location>
</feature>
<name>A0A0R1GX91_9LACO</name>
<dbReference type="InterPro" id="IPR039424">
    <property type="entry name" value="SBP_5"/>
</dbReference>
<dbReference type="Gene3D" id="3.90.76.10">
    <property type="entry name" value="Dipeptide-binding Protein, Domain 1"/>
    <property type="match status" value="1"/>
</dbReference>
<keyword evidence="3 4" id="KW-0732">Signal</keyword>
<evidence type="ECO:0000256" key="1">
    <source>
        <dbReference type="ARBA" id="ARBA00005695"/>
    </source>
</evidence>
<evidence type="ECO:0000256" key="2">
    <source>
        <dbReference type="ARBA" id="ARBA00022448"/>
    </source>
</evidence>
<dbReference type="PIRSF" id="PIRSF002741">
    <property type="entry name" value="MppA"/>
    <property type="match status" value="1"/>
</dbReference>
<feature type="domain" description="Solute-binding protein family 5" evidence="5">
    <location>
        <begin position="113"/>
        <end position="500"/>
    </location>
</feature>
<evidence type="ECO:0000313" key="7">
    <source>
        <dbReference type="Proteomes" id="UP000050909"/>
    </source>
</evidence>
<dbReference type="AlphaFoldDB" id="A0A0R1GX91"/>
<keyword evidence="7" id="KW-1185">Reference proteome</keyword>
<evidence type="ECO:0000313" key="6">
    <source>
        <dbReference type="EMBL" id="KRK38377.1"/>
    </source>
</evidence>
<dbReference type="CDD" id="cd08510">
    <property type="entry name" value="PBP2_Lactococcal_OppA_like"/>
    <property type="match status" value="1"/>
</dbReference>
<dbReference type="Proteomes" id="UP000050909">
    <property type="component" value="Unassembled WGS sequence"/>
</dbReference>
<dbReference type="EMBL" id="AZCV01000001">
    <property type="protein sequence ID" value="KRK38377.1"/>
    <property type="molecule type" value="Genomic_DNA"/>
</dbReference>
<dbReference type="GO" id="GO:0042597">
    <property type="term" value="C:periplasmic space"/>
    <property type="evidence" value="ECO:0007669"/>
    <property type="project" value="UniProtKB-ARBA"/>
</dbReference>
<comment type="caution">
    <text evidence="6">The sequence shown here is derived from an EMBL/GenBank/DDBJ whole genome shotgun (WGS) entry which is preliminary data.</text>
</comment>
<evidence type="ECO:0000256" key="3">
    <source>
        <dbReference type="ARBA" id="ARBA00022729"/>
    </source>
</evidence>
<feature type="signal peptide" evidence="4">
    <location>
        <begin position="1"/>
        <end position="22"/>
    </location>
</feature>
<dbReference type="PROSITE" id="PS51257">
    <property type="entry name" value="PROKAR_LIPOPROTEIN"/>
    <property type="match status" value="1"/>
</dbReference>
<evidence type="ECO:0000259" key="5">
    <source>
        <dbReference type="Pfam" id="PF00496"/>
    </source>
</evidence>
<dbReference type="PANTHER" id="PTHR30290:SF9">
    <property type="entry name" value="OLIGOPEPTIDE-BINDING PROTEIN APPA"/>
    <property type="match status" value="1"/>
</dbReference>
<protein>
    <submittedName>
        <fullName evidence="6">Oligopeptide ABC transporter solute-binding component</fullName>
    </submittedName>
</protein>
<accession>A0A0R1GX91</accession>
<sequence length="583" mass="65179">MKITKVVGLLTFVTGAAFVLTACNNNKNTNEKTVNTAALPKVVTNKRDIKKGGTYKIGISSNTPFAGVFLSELSNDSIDTEVSYPGNEELFKCDDSYTIVDGGAANLALDYKQNTATITINPKVKWSDGSPLVANDLVYSYKIIANKDSGSARYTDSLQNIVGLEDYHAGKTNTVTGLKTPDGGNGRKLVIQFTKMTPAMKQQGSGYILSNAAPYHYLKDIPLAKLATSDQVRKKPLFFGPYKLTKITPGEVTEWAPNKYYYQGTPNFNKVIISIINPGNVATAIKSNRFDQISVPNAEYKNVKNAKNTEFIADTGLSYSYMEFKVGKWDAVKGENVMNKKAKMANRSLRRAMAYAMNIDEVYQKFSNGLSFRIPTLILQKYGKFFNKDEQGFPYNLKKANQILDQAGYKKKGKFRQTPDGKDLVINFAAMSGEKHQEAIIRNYIKQWAKIGLNVHLVSDKLIEFNSFYDRIQNDDASIDMFIAAWSLTGEPSPNDLYNRKAPFNFSRFVGQTNDQLLEAIDSDKSFNTNYRKEQFDKWQTYMNKEAYVVPISSSYEITAVNDRVVGLSTTPSSDFFDVGFSN</sequence>
<evidence type="ECO:0000256" key="4">
    <source>
        <dbReference type="SAM" id="SignalP"/>
    </source>
</evidence>
<reference evidence="6 7" key="1">
    <citation type="journal article" date="2015" name="Genome Announc.">
        <title>Expanding the biotechnology potential of lactobacilli through comparative genomics of 213 strains and associated genera.</title>
        <authorList>
            <person name="Sun Z."/>
            <person name="Harris H.M."/>
            <person name="McCann A."/>
            <person name="Guo C."/>
            <person name="Argimon S."/>
            <person name="Zhang W."/>
            <person name="Yang X."/>
            <person name="Jeffery I.B."/>
            <person name="Cooney J.C."/>
            <person name="Kagawa T.F."/>
            <person name="Liu W."/>
            <person name="Song Y."/>
            <person name="Salvetti E."/>
            <person name="Wrobel A."/>
            <person name="Rasinkangas P."/>
            <person name="Parkhill J."/>
            <person name="Rea M.C."/>
            <person name="O'Sullivan O."/>
            <person name="Ritari J."/>
            <person name="Douillard F.P."/>
            <person name="Paul Ross R."/>
            <person name="Yang R."/>
            <person name="Briner A.E."/>
            <person name="Felis G.E."/>
            <person name="de Vos W.M."/>
            <person name="Barrangou R."/>
            <person name="Klaenhammer T.R."/>
            <person name="Caufield P.W."/>
            <person name="Cui Y."/>
            <person name="Zhang H."/>
            <person name="O'Toole P.W."/>
        </authorList>
    </citation>
    <scope>NUCLEOTIDE SEQUENCE [LARGE SCALE GENOMIC DNA]</scope>
    <source>
        <strain evidence="6 7">DSM 20534</strain>
    </source>
</reference>
<dbReference type="InterPro" id="IPR000914">
    <property type="entry name" value="SBP_5_dom"/>
</dbReference>
<gene>
    <name evidence="6" type="ORF">FC62_GL000060</name>
</gene>
<dbReference type="GO" id="GO:0015833">
    <property type="term" value="P:peptide transport"/>
    <property type="evidence" value="ECO:0007669"/>
    <property type="project" value="TreeGrafter"/>
</dbReference>
<dbReference type="RefSeq" id="WP_056946296.1">
    <property type="nucleotide sequence ID" value="NZ_AZCV01000001.1"/>
</dbReference>
<organism evidence="6 7">
    <name type="scientific">Amylolactobacillus amylotrophicus DSM 20534</name>
    <dbReference type="NCBI Taxonomy" id="1423722"/>
    <lineage>
        <taxon>Bacteria</taxon>
        <taxon>Bacillati</taxon>
        <taxon>Bacillota</taxon>
        <taxon>Bacilli</taxon>
        <taxon>Lactobacillales</taxon>
        <taxon>Lactobacillaceae</taxon>
        <taxon>Amylolactobacillus</taxon>
    </lineage>
</organism>
<keyword evidence="2" id="KW-0813">Transport</keyword>
<dbReference type="PATRIC" id="fig|1423722.3.peg.60"/>
<dbReference type="GO" id="GO:1904680">
    <property type="term" value="F:peptide transmembrane transporter activity"/>
    <property type="evidence" value="ECO:0007669"/>
    <property type="project" value="TreeGrafter"/>
</dbReference>
<dbReference type="GO" id="GO:0043190">
    <property type="term" value="C:ATP-binding cassette (ABC) transporter complex"/>
    <property type="evidence" value="ECO:0007669"/>
    <property type="project" value="InterPro"/>
</dbReference>
<dbReference type="Pfam" id="PF00496">
    <property type="entry name" value="SBP_bac_5"/>
    <property type="match status" value="1"/>
</dbReference>
<proteinExistence type="inferred from homology"/>
<dbReference type="InterPro" id="IPR030678">
    <property type="entry name" value="Peptide/Ni-bd"/>
</dbReference>
<dbReference type="PANTHER" id="PTHR30290">
    <property type="entry name" value="PERIPLASMIC BINDING COMPONENT OF ABC TRANSPORTER"/>
    <property type="match status" value="1"/>
</dbReference>